<evidence type="ECO:0000256" key="1">
    <source>
        <dbReference type="ARBA" id="ARBA00004761"/>
    </source>
</evidence>
<reference evidence="6" key="2">
    <citation type="submission" date="2022-02" db="EMBL/GenBank/DDBJ databases">
        <authorList>
            <person name="Elcheninov A.G."/>
            <person name="Sorokin D.Y."/>
            <person name="Kublanov I.V."/>
        </authorList>
    </citation>
    <scope>NUCLEOTIDE SEQUENCE</scope>
    <source>
        <strain evidence="6">AArc-St2</strain>
    </source>
</reference>
<dbReference type="InterPro" id="IPR013785">
    <property type="entry name" value="Aldolase_TIM"/>
</dbReference>
<proteinExistence type="inferred from homology"/>
<dbReference type="InterPro" id="IPR000887">
    <property type="entry name" value="Aldlse_KDPG_KHG"/>
</dbReference>
<comment type="similarity">
    <text evidence="2">Belongs to the KHG/KDPG aldolase family.</text>
</comment>
<dbReference type="AlphaFoldDB" id="A0AAE3FYQ2"/>
<gene>
    <name evidence="6" type="primary">eda</name>
    <name evidence="6" type="ORF">AArcSt2_11780</name>
</gene>
<accession>A0AAE3FYQ2</accession>
<reference evidence="6" key="1">
    <citation type="journal article" date="2022" name="Syst. Appl. Microbiol.">
        <title>Natronocalculus amylovorans gen. nov., sp. nov., and Natranaeroarchaeum aerophilus sp. nov., dominant culturable amylolytic natronoarchaea from hypersaline soda lakes in southwestern Siberia.</title>
        <authorList>
            <person name="Sorokin D.Y."/>
            <person name="Elcheninov A.G."/>
            <person name="Khizhniak T.V."/>
            <person name="Koenen M."/>
            <person name="Bale N.J."/>
            <person name="Damste J.S.S."/>
            <person name="Kublanov I.V."/>
        </authorList>
    </citation>
    <scope>NUCLEOTIDE SEQUENCE</scope>
    <source>
        <strain evidence="6">AArc-St2</strain>
    </source>
</reference>
<evidence type="ECO:0000313" key="7">
    <source>
        <dbReference type="Proteomes" id="UP001203207"/>
    </source>
</evidence>
<dbReference type="GO" id="GO:0008700">
    <property type="term" value="F:(R,S)-4-hydroxy-2-oxoglutarate aldolase activity"/>
    <property type="evidence" value="ECO:0007669"/>
    <property type="project" value="UniProtKB-EC"/>
</dbReference>
<comment type="pathway">
    <text evidence="1">Carbohydrate acid metabolism.</text>
</comment>
<dbReference type="NCBIfam" id="TIGR01182">
    <property type="entry name" value="eda"/>
    <property type="match status" value="1"/>
</dbReference>
<sequence>MSKSADLQRIEESGVVAVLRGADADTIIEVAEALKNGGVTAIELTADTPGVTDMLKDVTGSFDSNETIFGVGTVLDAETARAVTLAGAEFVVSPSFHEDVVDLCNRYGTVVAPGAMTPTEVITAYEAGADVVKVFPASTLGPGHISSIKGPLGQVPLMTTGGVSLANVGEFINAGASTVGVGGSLIDYDAIDRGDFEAITETAQQFSDAVEAARSE</sequence>
<protein>
    <submittedName>
        <fullName evidence="6">Bifunctional 4-hydroxy-2-oxoglutarate aldolase/2-dehydro-3-deoxy-phosphogluconate aldolase</fullName>
        <ecNumber evidence="6">4.1.2.14</ecNumber>
        <ecNumber evidence="6">4.1.3.16</ecNumber>
    </submittedName>
</protein>
<dbReference type="RefSeq" id="WP_174653395.1">
    <property type="nucleotide sequence ID" value="NZ_JAKRVX010000004.1"/>
</dbReference>
<evidence type="ECO:0000256" key="3">
    <source>
        <dbReference type="ARBA" id="ARBA00011233"/>
    </source>
</evidence>
<keyword evidence="7" id="KW-1185">Reference proteome</keyword>
<organism evidence="6 7">
    <name type="scientific">Natronocalculus amylovorans</name>
    <dbReference type="NCBI Taxonomy" id="2917812"/>
    <lineage>
        <taxon>Archaea</taxon>
        <taxon>Methanobacteriati</taxon>
        <taxon>Methanobacteriota</taxon>
        <taxon>Stenosarchaea group</taxon>
        <taxon>Halobacteria</taxon>
        <taxon>Halobacteriales</taxon>
        <taxon>Haloferacaceae</taxon>
        <taxon>Natronocalculus</taxon>
    </lineage>
</organism>
<keyword evidence="4 6" id="KW-0456">Lyase</keyword>
<dbReference type="EC" id="4.1.2.14" evidence="6"/>
<dbReference type="PANTHER" id="PTHR30246">
    <property type="entry name" value="2-KETO-3-DEOXY-6-PHOSPHOGLUCONATE ALDOLASE"/>
    <property type="match status" value="1"/>
</dbReference>
<evidence type="ECO:0000256" key="2">
    <source>
        <dbReference type="ARBA" id="ARBA00006906"/>
    </source>
</evidence>
<comment type="caution">
    <text evidence="6">The sequence shown here is derived from an EMBL/GenBank/DDBJ whole genome shotgun (WGS) entry which is preliminary data.</text>
</comment>
<name>A0AAE3FYQ2_9EURY</name>
<comment type="subunit">
    <text evidence="3">Homotrimer.</text>
</comment>
<keyword evidence="5" id="KW-0119">Carbohydrate metabolism</keyword>
<evidence type="ECO:0000256" key="4">
    <source>
        <dbReference type="ARBA" id="ARBA00023239"/>
    </source>
</evidence>
<evidence type="ECO:0000313" key="6">
    <source>
        <dbReference type="EMBL" id="MCL9817626.1"/>
    </source>
</evidence>
<dbReference type="EC" id="4.1.3.16" evidence="6"/>
<dbReference type="CDD" id="cd00452">
    <property type="entry name" value="KDPG_aldolase"/>
    <property type="match status" value="1"/>
</dbReference>
<dbReference type="Pfam" id="PF01081">
    <property type="entry name" value="Aldolase"/>
    <property type="match status" value="1"/>
</dbReference>
<dbReference type="EMBL" id="JAKRVX010000004">
    <property type="protein sequence ID" value="MCL9817626.1"/>
    <property type="molecule type" value="Genomic_DNA"/>
</dbReference>
<dbReference type="Gene3D" id="3.20.20.70">
    <property type="entry name" value="Aldolase class I"/>
    <property type="match status" value="1"/>
</dbReference>
<dbReference type="Proteomes" id="UP001203207">
    <property type="component" value="Unassembled WGS sequence"/>
</dbReference>
<dbReference type="PANTHER" id="PTHR30246:SF1">
    <property type="entry name" value="2-DEHYDRO-3-DEOXY-6-PHOSPHOGALACTONATE ALDOLASE-RELATED"/>
    <property type="match status" value="1"/>
</dbReference>
<dbReference type="SUPFAM" id="SSF51569">
    <property type="entry name" value="Aldolase"/>
    <property type="match status" value="1"/>
</dbReference>
<dbReference type="GO" id="GO:0008675">
    <property type="term" value="F:2-dehydro-3-deoxy-phosphogluconate aldolase activity"/>
    <property type="evidence" value="ECO:0007669"/>
    <property type="project" value="UniProtKB-EC"/>
</dbReference>
<evidence type="ECO:0000256" key="5">
    <source>
        <dbReference type="ARBA" id="ARBA00023277"/>
    </source>
</evidence>